<dbReference type="AlphaFoldDB" id="A0A521EW80"/>
<dbReference type="InterPro" id="IPR052355">
    <property type="entry name" value="CENP-V-like"/>
</dbReference>
<dbReference type="EMBL" id="FXTK01000016">
    <property type="protein sequence ID" value="SMO88198.1"/>
    <property type="molecule type" value="Genomic_DNA"/>
</dbReference>
<dbReference type="PANTHER" id="PTHR28620">
    <property type="entry name" value="CENTROMERE PROTEIN V"/>
    <property type="match status" value="1"/>
</dbReference>
<evidence type="ECO:0000256" key="1">
    <source>
        <dbReference type="ARBA" id="ARBA00005495"/>
    </source>
</evidence>
<dbReference type="Gene3D" id="2.170.150.70">
    <property type="match status" value="1"/>
</dbReference>
<evidence type="ECO:0000256" key="3">
    <source>
        <dbReference type="ARBA" id="ARBA00022833"/>
    </source>
</evidence>
<name>A0A521EW80_9RHOB</name>
<evidence type="ECO:0000313" key="5">
    <source>
        <dbReference type="EMBL" id="SMO88198.1"/>
    </source>
</evidence>
<dbReference type="SUPFAM" id="SSF51316">
    <property type="entry name" value="Mss4-like"/>
    <property type="match status" value="1"/>
</dbReference>
<dbReference type="PROSITE" id="PS51891">
    <property type="entry name" value="CENP_V_GFA"/>
    <property type="match status" value="1"/>
</dbReference>
<evidence type="ECO:0000259" key="4">
    <source>
        <dbReference type="PROSITE" id="PS51891"/>
    </source>
</evidence>
<sequence length="137" mass="15383">MKTYHGSCFCGAVHFEAQGDLAEGTMRCNCRFCRKMRYWEMRLPDPDGFRVTAGAEYLAETPRAQNDGVNMHHHFCARCGTRLWTHGEIAEMGGAFVMVCVGALDDVPEAELIAAPIHYADGAHDNWWNPAPETRHL</sequence>
<dbReference type="InterPro" id="IPR011057">
    <property type="entry name" value="Mss4-like_sf"/>
</dbReference>
<organism evidence="5 6">
    <name type="scientific">Paracoccus laeviglucosivorans</name>
    <dbReference type="NCBI Taxonomy" id="1197861"/>
    <lineage>
        <taxon>Bacteria</taxon>
        <taxon>Pseudomonadati</taxon>
        <taxon>Pseudomonadota</taxon>
        <taxon>Alphaproteobacteria</taxon>
        <taxon>Rhodobacterales</taxon>
        <taxon>Paracoccaceae</taxon>
        <taxon>Paracoccus</taxon>
    </lineage>
</organism>
<evidence type="ECO:0000256" key="2">
    <source>
        <dbReference type="ARBA" id="ARBA00022723"/>
    </source>
</evidence>
<dbReference type="GO" id="GO:0046872">
    <property type="term" value="F:metal ion binding"/>
    <property type="evidence" value="ECO:0007669"/>
    <property type="project" value="UniProtKB-KW"/>
</dbReference>
<proteinExistence type="inferred from homology"/>
<accession>A0A521EW80</accession>
<dbReference type="InterPro" id="IPR006913">
    <property type="entry name" value="CENP-V/GFA"/>
</dbReference>
<dbReference type="GO" id="GO:0016846">
    <property type="term" value="F:carbon-sulfur lyase activity"/>
    <property type="evidence" value="ECO:0007669"/>
    <property type="project" value="InterPro"/>
</dbReference>
<feature type="domain" description="CENP-V/GFA" evidence="4">
    <location>
        <begin position="4"/>
        <end position="129"/>
    </location>
</feature>
<dbReference type="OrthoDB" id="9807246at2"/>
<keyword evidence="2" id="KW-0479">Metal-binding</keyword>
<keyword evidence="3" id="KW-0862">Zinc</keyword>
<gene>
    <name evidence="5" type="ORF">SAMN06265221_11642</name>
</gene>
<dbReference type="Proteomes" id="UP000319014">
    <property type="component" value="Unassembled WGS sequence"/>
</dbReference>
<evidence type="ECO:0000313" key="6">
    <source>
        <dbReference type="Proteomes" id="UP000319014"/>
    </source>
</evidence>
<keyword evidence="6" id="KW-1185">Reference proteome</keyword>
<reference evidence="5 6" key="1">
    <citation type="submission" date="2017-05" db="EMBL/GenBank/DDBJ databases">
        <authorList>
            <person name="Varghese N."/>
            <person name="Submissions S."/>
        </authorList>
    </citation>
    <scope>NUCLEOTIDE SEQUENCE [LARGE SCALE GENOMIC DNA]</scope>
    <source>
        <strain evidence="5 6">DSM 100094</strain>
    </source>
</reference>
<dbReference type="RefSeq" id="WP_142664096.1">
    <property type="nucleotide sequence ID" value="NZ_FXTK01000016.1"/>
</dbReference>
<protein>
    <submittedName>
        <fullName evidence="5">Uncharacterized conserved protein</fullName>
    </submittedName>
</protein>
<dbReference type="PANTHER" id="PTHR28620:SF1">
    <property type="entry name" value="CENP-V_GFA DOMAIN-CONTAINING PROTEIN"/>
    <property type="match status" value="1"/>
</dbReference>
<dbReference type="Pfam" id="PF04828">
    <property type="entry name" value="GFA"/>
    <property type="match status" value="1"/>
</dbReference>
<comment type="similarity">
    <text evidence="1">Belongs to the Gfa family.</text>
</comment>